<gene>
    <name evidence="1" type="ORF">GCM10011571_08100</name>
</gene>
<dbReference type="InterPro" id="IPR035903">
    <property type="entry name" value="HesB-like_dom_sf"/>
</dbReference>
<name>A0A8J2YA95_9BACL</name>
<dbReference type="RefSeq" id="WP_188646597.1">
    <property type="nucleotide sequence ID" value="NZ_BMHQ01000002.1"/>
</dbReference>
<dbReference type="EMBL" id="BMHQ01000002">
    <property type="protein sequence ID" value="GGE09142.1"/>
    <property type="molecule type" value="Genomic_DNA"/>
</dbReference>
<organism evidence="1 2">
    <name type="scientific">Marinithermofilum abyssi</name>
    <dbReference type="NCBI Taxonomy" id="1571185"/>
    <lineage>
        <taxon>Bacteria</taxon>
        <taxon>Bacillati</taxon>
        <taxon>Bacillota</taxon>
        <taxon>Bacilli</taxon>
        <taxon>Bacillales</taxon>
        <taxon>Thermoactinomycetaceae</taxon>
        <taxon>Marinithermofilum</taxon>
    </lineage>
</organism>
<evidence type="ECO:0000313" key="2">
    <source>
        <dbReference type="Proteomes" id="UP000625210"/>
    </source>
</evidence>
<protein>
    <recommendedName>
        <fullName evidence="3">FeS cluster biogenesis domain-containing protein</fullName>
    </recommendedName>
</protein>
<comment type="caution">
    <text evidence="1">The sequence shown here is derived from an EMBL/GenBank/DDBJ whole genome shotgun (WGS) entry which is preliminary data.</text>
</comment>
<accession>A0A8J2YA95</accession>
<reference evidence="1" key="1">
    <citation type="journal article" date="2014" name="Int. J. Syst. Evol. Microbiol.">
        <title>Complete genome sequence of Corynebacterium casei LMG S-19264T (=DSM 44701T), isolated from a smear-ripened cheese.</title>
        <authorList>
            <consortium name="US DOE Joint Genome Institute (JGI-PGF)"/>
            <person name="Walter F."/>
            <person name="Albersmeier A."/>
            <person name="Kalinowski J."/>
            <person name="Ruckert C."/>
        </authorList>
    </citation>
    <scope>NUCLEOTIDE SEQUENCE</scope>
    <source>
        <strain evidence="1">CGMCC 1.15179</strain>
    </source>
</reference>
<dbReference type="Proteomes" id="UP000625210">
    <property type="component" value="Unassembled WGS sequence"/>
</dbReference>
<dbReference type="AlphaFoldDB" id="A0A8J2YA95"/>
<evidence type="ECO:0008006" key="3">
    <source>
        <dbReference type="Google" id="ProtNLM"/>
    </source>
</evidence>
<evidence type="ECO:0000313" key="1">
    <source>
        <dbReference type="EMBL" id="GGE09142.1"/>
    </source>
</evidence>
<keyword evidence="2" id="KW-1185">Reference proteome</keyword>
<sequence length="113" mass="12305">MDIQLSDLAAARLKALLLDEPDSDRLAVRVIPLTSGCSTPSFALELTDIREGYIVTEVKGISFACPPGETGWLDGIVIDLNRENGKFSIYHPDPPFLPDCSMPAAPMDKEEQS</sequence>
<proteinExistence type="predicted"/>
<reference evidence="1" key="2">
    <citation type="submission" date="2020-09" db="EMBL/GenBank/DDBJ databases">
        <authorList>
            <person name="Sun Q."/>
            <person name="Zhou Y."/>
        </authorList>
    </citation>
    <scope>NUCLEOTIDE SEQUENCE</scope>
    <source>
        <strain evidence="1">CGMCC 1.15179</strain>
    </source>
</reference>
<dbReference type="Gene3D" id="2.60.300.12">
    <property type="entry name" value="HesB-like domain"/>
    <property type="match status" value="1"/>
</dbReference>
<dbReference type="SUPFAM" id="SSF89360">
    <property type="entry name" value="HesB-like domain"/>
    <property type="match status" value="1"/>
</dbReference>